<reference evidence="1" key="1">
    <citation type="journal article" date="2021" name="Proc. Natl. Acad. Sci. U.S.A.">
        <title>A Catalog of Tens of Thousands of Viruses from Human Metagenomes Reveals Hidden Associations with Chronic Diseases.</title>
        <authorList>
            <person name="Tisza M.J."/>
            <person name="Buck C.B."/>
        </authorList>
    </citation>
    <scope>NUCLEOTIDE SEQUENCE</scope>
    <source>
        <strain evidence="1">Ctj3P51</strain>
    </source>
</reference>
<proteinExistence type="predicted"/>
<evidence type="ECO:0000313" key="1">
    <source>
        <dbReference type="EMBL" id="DAD96515.1"/>
    </source>
</evidence>
<organism evidence="1">
    <name type="scientific">Myoviridae sp. ctj3P51</name>
    <dbReference type="NCBI Taxonomy" id="2826687"/>
    <lineage>
        <taxon>Viruses</taxon>
        <taxon>Duplodnaviria</taxon>
        <taxon>Heunggongvirae</taxon>
        <taxon>Uroviricota</taxon>
        <taxon>Caudoviricetes</taxon>
    </lineage>
</organism>
<protein>
    <submittedName>
        <fullName evidence="1">Uncharacterized protein</fullName>
    </submittedName>
</protein>
<dbReference type="EMBL" id="BK015217">
    <property type="protein sequence ID" value="DAD96515.1"/>
    <property type="molecule type" value="Genomic_DNA"/>
</dbReference>
<accession>A0A8S5NR43</accession>
<name>A0A8S5NR43_9CAUD</name>
<sequence length="248" mass="28427">MTNAWMIRSDGKAIPVTVHLYGALDDPEETLYAAEWLYHNTKESATKAAIHKLVVAYAHELDPDAAPQEYESMLLYQMKHLPYKVMTPEFVKELNLGNDGATYDLQSINALVNDILNQEFLRARYGGMYDSDNPAGGEMYFRISSTGYNWFPIIWNFVYENRNRISNVTVVKDPESTGAKGMYLQHNGEKIDRMPIDEFINLSGRPVIDSYKGVLTLFPDMNMIRRHEKIMKAHAKDSAFVKGKEFNR</sequence>